<reference evidence="1 2" key="1">
    <citation type="submission" date="2017-09" db="EMBL/GenBank/DDBJ databases">
        <title>Reassesment of A. cryaerophilus.</title>
        <authorList>
            <person name="Perez-Cataluna A."/>
            <person name="Collado L."/>
            <person name="Salgado O."/>
            <person name="Lefinanco V."/>
            <person name="Figueras M.J."/>
        </authorList>
    </citation>
    <scope>NUCLEOTIDE SEQUENCE [LARGE SCALE GENOMIC DNA]</scope>
    <source>
        <strain evidence="1 2">LMG 9861</strain>
    </source>
</reference>
<dbReference type="RefSeq" id="WP_105908901.1">
    <property type="nucleotide sequence ID" value="NZ_JAMXDV010000003.1"/>
</dbReference>
<organism evidence="1 2">
    <name type="scientific">Aliarcobacter cryaerophilus</name>
    <dbReference type="NCBI Taxonomy" id="28198"/>
    <lineage>
        <taxon>Bacteria</taxon>
        <taxon>Pseudomonadati</taxon>
        <taxon>Campylobacterota</taxon>
        <taxon>Epsilonproteobacteria</taxon>
        <taxon>Campylobacterales</taxon>
        <taxon>Arcobacteraceae</taxon>
        <taxon>Aliarcobacter</taxon>
    </lineage>
</organism>
<proteinExistence type="predicted"/>
<protein>
    <submittedName>
        <fullName evidence="1">Uncharacterized protein</fullName>
    </submittedName>
</protein>
<dbReference type="AlphaFoldDB" id="A0A2S9SPF5"/>
<dbReference type="EMBL" id="NXGJ01000003">
    <property type="protein sequence ID" value="PRM88468.1"/>
    <property type="molecule type" value="Genomic_DNA"/>
</dbReference>
<accession>A0A2S9SPF5</accession>
<name>A0A2S9SPF5_9BACT</name>
<evidence type="ECO:0000313" key="2">
    <source>
        <dbReference type="Proteomes" id="UP000239065"/>
    </source>
</evidence>
<sequence>MTIEEEQIFIDKIKETLLPIVIYMKEEEIKKIILSVEEQNENLPEGFGNMLFEQLIILKYNRLGK</sequence>
<dbReference type="Proteomes" id="UP000239065">
    <property type="component" value="Unassembled WGS sequence"/>
</dbReference>
<comment type="caution">
    <text evidence="1">The sequence shown here is derived from an EMBL/GenBank/DDBJ whole genome shotgun (WGS) entry which is preliminary data.</text>
</comment>
<evidence type="ECO:0000313" key="1">
    <source>
        <dbReference type="EMBL" id="PRM88468.1"/>
    </source>
</evidence>
<gene>
    <name evidence="1" type="ORF">CJ669_04590</name>
</gene>